<sequence length="282" mass="27686">MNLLLGLGAALGYGAGDFLVGLAGRRGGVWPVLAGTQVVGLLAVLLVLPFAPDASPDPADLAWGLAAGLGKGAGALFLLRGMLIGRMNVVAPVSSLSGAGLPILAALLLGERPTLLAWAGVALGLLAIGLVSAGGEQARAGRLGGRLAAGFGFGLAAGGGFATLYLALDRTSGDSGIWPVLAAQCAVAAIFLLLLIVSGQSFVPARPSWAPLAGAGVIGTLATVSFLLGTRAGLVSITAVLASLSPAVTVLLARFALAERLPARRAVGLVVAIAALVLIGLG</sequence>
<feature type="transmembrane region" description="Helical" evidence="2">
    <location>
        <begin position="180"/>
        <end position="197"/>
    </location>
</feature>
<reference evidence="4 5" key="1">
    <citation type="submission" date="2020-07" db="EMBL/GenBank/DDBJ databases">
        <title>Genome of Haloechinothrix sp.</title>
        <authorList>
            <person name="Tang S.-K."/>
            <person name="Yang L."/>
            <person name="Zhu W.-Y."/>
        </authorList>
    </citation>
    <scope>NUCLEOTIDE SEQUENCE [LARGE SCALE GENOMIC DNA]</scope>
    <source>
        <strain evidence="4 5">YIM 98757</strain>
    </source>
</reference>
<feature type="domain" description="EamA" evidence="3">
    <location>
        <begin position="3"/>
        <end position="132"/>
    </location>
</feature>
<comment type="similarity">
    <text evidence="1">Belongs to the EamA transporter family.</text>
</comment>
<feature type="transmembrane region" description="Helical" evidence="2">
    <location>
        <begin position="115"/>
        <end position="135"/>
    </location>
</feature>
<accession>A0A838A4H5</accession>
<organism evidence="4 5">
    <name type="scientific">Haloechinothrix aidingensis</name>
    <dbReference type="NCBI Taxonomy" id="2752311"/>
    <lineage>
        <taxon>Bacteria</taxon>
        <taxon>Bacillati</taxon>
        <taxon>Actinomycetota</taxon>
        <taxon>Actinomycetes</taxon>
        <taxon>Pseudonocardiales</taxon>
        <taxon>Pseudonocardiaceae</taxon>
        <taxon>Haloechinothrix</taxon>
    </lineage>
</organism>
<evidence type="ECO:0000256" key="2">
    <source>
        <dbReference type="SAM" id="Phobius"/>
    </source>
</evidence>
<dbReference type="Pfam" id="PF00892">
    <property type="entry name" value="EamA"/>
    <property type="match status" value="2"/>
</dbReference>
<feature type="transmembrane region" description="Helical" evidence="2">
    <location>
        <begin position="147"/>
        <end position="168"/>
    </location>
</feature>
<dbReference type="InterPro" id="IPR037185">
    <property type="entry name" value="EmrE-like"/>
</dbReference>
<feature type="transmembrane region" description="Helical" evidence="2">
    <location>
        <begin position="209"/>
        <end position="228"/>
    </location>
</feature>
<protein>
    <submittedName>
        <fullName evidence="4">EamA family transporter</fullName>
    </submittedName>
</protein>
<dbReference type="Proteomes" id="UP000582974">
    <property type="component" value="Unassembled WGS sequence"/>
</dbReference>
<keyword evidence="2" id="KW-0812">Transmembrane</keyword>
<proteinExistence type="inferred from homology"/>
<comment type="caution">
    <text evidence="4">The sequence shown here is derived from an EMBL/GenBank/DDBJ whole genome shotgun (WGS) entry which is preliminary data.</text>
</comment>
<name>A0A838A4H5_9PSEU</name>
<evidence type="ECO:0000259" key="3">
    <source>
        <dbReference type="Pfam" id="PF00892"/>
    </source>
</evidence>
<evidence type="ECO:0000256" key="1">
    <source>
        <dbReference type="ARBA" id="ARBA00007362"/>
    </source>
</evidence>
<dbReference type="AlphaFoldDB" id="A0A838A4H5"/>
<gene>
    <name evidence="4" type="ORF">H0B56_03095</name>
</gene>
<dbReference type="EMBL" id="JACCKD010000001">
    <property type="protein sequence ID" value="MBA0124520.1"/>
    <property type="molecule type" value="Genomic_DNA"/>
</dbReference>
<feature type="transmembrane region" description="Helical" evidence="2">
    <location>
        <begin position="234"/>
        <end position="253"/>
    </location>
</feature>
<evidence type="ECO:0000313" key="4">
    <source>
        <dbReference type="EMBL" id="MBA0124520.1"/>
    </source>
</evidence>
<dbReference type="GO" id="GO:0016020">
    <property type="term" value="C:membrane"/>
    <property type="evidence" value="ECO:0007669"/>
    <property type="project" value="InterPro"/>
</dbReference>
<feature type="transmembrane region" description="Helical" evidence="2">
    <location>
        <begin position="32"/>
        <end position="51"/>
    </location>
</feature>
<dbReference type="RefSeq" id="WP_180891377.1">
    <property type="nucleotide sequence ID" value="NZ_JACCKD010000001.1"/>
</dbReference>
<keyword evidence="2" id="KW-1133">Transmembrane helix</keyword>
<feature type="domain" description="EamA" evidence="3">
    <location>
        <begin position="152"/>
        <end position="280"/>
    </location>
</feature>
<evidence type="ECO:0000313" key="5">
    <source>
        <dbReference type="Proteomes" id="UP000582974"/>
    </source>
</evidence>
<dbReference type="InterPro" id="IPR000620">
    <property type="entry name" value="EamA_dom"/>
</dbReference>
<keyword evidence="2" id="KW-0472">Membrane</keyword>
<feature type="transmembrane region" description="Helical" evidence="2">
    <location>
        <begin position="265"/>
        <end position="281"/>
    </location>
</feature>
<dbReference type="SUPFAM" id="SSF103481">
    <property type="entry name" value="Multidrug resistance efflux transporter EmrE"/>
    <property type="match status" value="2"/>
</dbReference>
<feature type="transmembrane region" description="Helical" evidence="2">
    <location>
        <begin position="89"/>
        <end position="109"/>
    </location>
</feature>
<keyword evidence="5" id="KW-1185">Reference proteome</keyword>